<evidence type="ECO:0000313" key="5">
    <source>
        <dbReference type="Proteomes" id="UP001320768"/>
    </source>
</evidence>
<dbReference type="InterPro" id="IPR011990">
    <property type="entry name" value="TPR-like_helical_dom_sf"/>
</dbReference>
<dbReference type="Gene3D" id="1.25.40.10">
    <property type="entry name" value="Tetratricopeptide repeat domain"/>
    <property type="match status" value="3"/>
</dbReference>
<evidence type="ECO:0000256" key="2">
    <source>
        <dbReference type="ARBA" id="ARBA00022803"/>
    </source>
</evidence>
<dbReference type="Pfam" id="PF13489">
    <property type="entry name" value="Methyltransf_23"/>
    <property type="match status" value="1"/>
</dbReference>
<feature type="repeat" description="TPR" evidence="3">
    <location>
        <begin position="276"/>
        <end position="309"/>
    </location>
</feature>
<evidence type="ECO:0000313" key="4">
    <source>
        <dbReference type="EMBL" id="MCP8351782.1"/>
    </source>
</evidence>
<feature type="repeat" description="TPR" evidence="3">
    <location>
        <begin position="109"/>
        <end position="142"/>
    </location>
</feature>
<dbReference type="InterPro" id="IPR019734">
    <property type="entry name" value="TPR_rpt"/>
</dbReference>
<protein>
    <submittedName>
        <fullName evidence="4">Tetratricopeptide repeat protein</fullName>
    </submittedName>
</protein>
<dbReference type="PROSITE" id="PS50005">
    <property type="entry name" value="TPR"/>
    <property type="match status" value="6"/>
</dbReference>
<feature type="repeat" description="TPR" evidence="3">
    <location>
        <begin position="310"/>
        <end position="343"/>
    </location>
</feature>
<dbReference type="SMART" id="SM00028">
    <property type="entry name" value="TPR"/>
    <property type="match status" value="8"/>
</dbReference>
<reference evidence="4 5" key="1">
    <citation type="journal article" date="2022" name="Nat. Microbiol.">
        <title>The microbiome of a bacterivorous marine choanoflagellate contains a resource-demanding obligate bacterial associate.</title>
        <authorList>
            <person name="Needham D.M."/>
            <person name="Poirier C."/>
            <person name="Bachy C."/>
            <person name="George E.E."/>
            <person name="Wilken S."/>
            <person name="Yung C.C.M."/>
            <person name="Limardo A.J."/>
            <person name="Morando M."/>
            <person name="Sudek L."/>
            <person name="Malmstrom R.R."/>
            <person name="Keeling P.J."/>
            <person name="Santoro A.E."/>
            <person name="Worden A.Z."/>
        </authorList>
    </citation>
    <scope>NUCLEOTIDE SEQUENCE [LARGE SCALE GENOMIC DNA]</scope>
    <source>
        <strain evidence="4 5">Comchoano-2</strain>
    </source>
</reference>
<dbReference type="SMART" id="SM00671">
    <property type="entry name" value="SEL1"/>
    <property type="match status" value="4"/>
</dbReference>
<gene>
    <name evidence="4" type="ORF">MKS91_00530</name>
</gene>
<dbReference type="Pfam" id="PF13414">
    <property type="entry name" value="TPR_11"/>
    <property type="match status" value="1"/>
</dbReference>
<comment type="caution">
    <text evidence="4">The sequence shown here is derived from an EMBL/GenBank/DDBJ whole genome shotgun (WGS) entry which is preliminary data.</text>
</comment>
<keyword evidence="2 3" id="KW-0802">TPR repeat</keyword>
<evidence type="ECO:0000256" key="1">
    <source>
        <dbReference type="ARBA" id="ARBA00022737"/>
    </source>
</evidence>
<dbReference type="InterPro" id="IPR006597">
    <property type="entry name" value="Sel1-like"/>
</dbReference>
<dbReference type="SUPFAM" id="SSF53335">
    <property type="entry name" value="S-adenosyl-L-methionine-dependent methyltransferases"/>
    <property type="match status" value="1"/>
</dbReference>
<dbReference type="InterPro" id="IPR029063">
    <property type="entry name" value="SAM-dependent_MTases_sf"/>
</dbReference>
<dbReference type="PROSITE" id="PS50293">
    <property type="entry name" value="TPR_REGION"/>
    <property type="match status" value="1"/>
</dbReference>
<dbReference type="CDD" id="cd02440">
    <property type="entry name" value="AdoMet_MTases"/>
    <property type="match status" value="1"/>
</dbReference>
<dbReference type="PANTHER" id="PTHR44227:SF3">
    <property type="entry name" value="PROTEIN O-MANNOSYL-TRANSFERASE TMTC4"/>
    <property type="match status" value="1"/>
</dbReference>
<sequence>MTISAPQLLPIFKRHQNGQVDDAIRQYQILFTETDDTQLKSQCSELLGIAYGQLQQYQAAITAFKQALSYTPKAISIQNNLATCYKKTHQYKKACKLYLNILKHNPYQCVTMNNLASLYMTQDDHTRAIDYLKKAICLQPKYADAYFNLGLVLLNRNNPKAIPSLKKSASLGHEKAPYQIALTYESLEELENAKTYYLQSLEHRPNHADTHHGLGRTLLALNDDEEALHHFIQAQKIDPTIPHLMENIAAYYHVKGMHANAIEYWSKAPKDETNIIQLQYNIGVAYHYSNRHEEALEYFQQVLLQDPNHKESHMNIAAIALQNHQRQHAIIHYKKALELDPSNQEIQYILSAIEQTQHKITQSPSHYVSNLFDQYASYYDQHLLGMLKYQLPEKIQLALHEQRSTDPSNRIIDLGCGTGLMGHILKPFAKELIGVDLSANMLNKAQTTNLYCSLHQEDCVNFLKSQSNIDIIIAAELMPYIGDLTLLVQAMQHALNHKGMIIFSIETSKEASFHLTENARFQHNVIWVESLLKRQQFHIIESLPTTLRTHQGNPVSGQLITAQLLEDEHY</sequence>
<dbReference type="PANTHER" id="PTHR44227">
    <property type="match status" value="1"/>
</dbReference>
<dbReference type="EMBL" id="JAKUDN010000001">
    <property type="protein sequence ID" value="MCP8351782.1"/>
    <property type="molecule type" value="Genomic_DNA"/>
</dbReference>
<dbReference type="Gene3D" id="3.40.50.150">
    <property type="entry name" value="Vaccinia Virus protein VP39"/>
    <property type="match status" value="1"/>
</dbReference>
<feature type="repeat" description="TPR" evidence="3">
    <location>
        <begin position="208"/>
        <end position="241"/>
    </location>
</feature>
<keyword evidence="5" id="KW-1185">Reference proteome</keyword>
<proteinExistence type="predicted"/>
<dbReference type="Proteomes" id="UP001320768">
    <property type="component" value="Unassembled WGS sequence"/>
</dbReference>
<dbReference type="Pfam" id="PF13424">
    <property type="entry name" value="TPR_12"/>
    <property type="match status" value="1"/>
</dbReference>
<feature type="repeat" description="TPR" evidence="3">
    <location>
        <begin position="41"/>
        <end position="74"/>
    </location>
</feature>
<dbReference type="RefSeq" id="WP_258568896.1">
    <property type="nucleotide sequence ID" value="NZ_JAKUDN010000001.1"/>
</dbReference>
<feature type="repeat" description="TPR" evidence="3">
    <location>
        <begin position="174"/>
        <end position="207"/>
    </location>
</feature>
<dbReference type="InterPro" id="IPR052346">
    <property type="entry name" value="O-mannosyl-transferase_TMTC"/>
</dbReference>
<dbReference type="SUPFAM" id="SSF48452">
    <property type="entry name" value="TPR-like"/>
    <property type="match status" value="2"/>
</dbReference>
<name>A0ABT1L3J7_9GAMM</name>
<dbReference type="Pfam" id="PF00515">
    <property type="entry name" value="TPR_1"/>
    <property type="match status" value="1"/>
</dbReference>
<accession>A0ABT1L3J7</accession>
<dbReference type="Pfam" id="PF13181">
    <property type="entry name" value="TPR_8"/>
    <property type="match status" value="2"/>
</dbReference>
<organism evidence="4 5">
    <name type="scientific">Candidatus Synchoanobacter obligatus</name>
    <dbReference type="NCBI Taxonomy" id="2919597"/>
    <lineage>
        <taxon>Bacteria</taxon>
        <taxon>Pseudomonadati</taxon>
        <taxon>Pseudomonadota</taxon>
        <taxon>Gammaproteobacteria</taxon>
        <taxon>Candidatus Comchoanobacterales</taxon>
        <taxon>Candidatus Comchoanobacteraceae</taxon>
        <taxon>Candidatus Synchoanobacter</taxon>
    </lineage>
</organism>
<evidence type="ECO:0000256" key="3">
    <source>
        <dbReference type="PROSITE-ProRule" id="PRU00339"/>
    </source>
</evidence>
<keyword evidence="1" id="KW-0677">Repeat</keyword>